<feature type="transmembrane region" description="Helical" evidence="1">
    <location>
        <begin position="7"/>
        <end position="32"/>
    </location>
</feature>
<dbReference type="EMBL" id="FNVG01000005">
    <property type="protein sequence ID" value="SEF93126.1"/>
    <property type="molecule type" value="Genomic_DNA"/>
</dbReference>
<reference evidence="3" key="1">
    <citation type="submission" date="2016-10" db="EMBL/GenBank/DDBJ databases">
        <authorList>
            <person name="Varghese N."/>
            <person name="Submissions S."/>
        </authorList>
    </citation>
    <scope>NUCLEOTIDE SEQUENCE [LARGE SCALE GENOMIC DNA]</scope>
    <source>
        <strain evidence="3">CGMCC 1.7062</strain>
    </source>
</reference>
<keyword evidence="1" id="KW-0812">Transmembrane</keyword>
<evidence type="ECO:0000256" key="1">
    <source>
        <dbReference type="SAM" id="Phobius"/>
    </source>
</evidence>
<keyword evidence="1" id="KW-1133">Transmembrane helix</keyword>
<feature type="transmembrane region" description="Helical" evidence="1">
    <location>
        <begin position="123"/>
        <end position="141"/>
    </location>
</feature>
<keyword evidence="1" id="KW-0472">Membrane</keyword>
<evidence type="ECO:0000313" key="3">
    <source>
        <dbReference type="Proteomes" id="UP000236721"/>
    </source>
</evidence>
<protein>
    <submittedName>
        <fullName evidence="2">Uncharacterized protein</fullName>
    </submittedName>
</protein>
<dbReference type="RefSeq" id="WP_103879598.1">
    <property type="nucleotide sequence ID" value="NZ_FNVG01000005.1"/>
</dbReference>
<name>A0A1H5W1K4_9VIBR</name>
<organism evidence="2 3">
    <name type="scientific">Vibrio hangzhouensis</name>
    <dbReference type="NCBI Taxonomy" id="462991"/>
    <lineage>
        <taxon>Bacteria</taxon>
        <taxon>Pseudomonadati</taxon>
        <taxon>Pseudomonadota</taxon>
        <taxon>Gammaproteobacteria</taxon>
        <taxon>Vibrionales</taxon>
        <taxon>Vibrionaceae</taxon>
        <taxon>Vibrio</taxon>
    </lineage>
</organism>
<keyword evidence="3" id="KW-1185">Reference proteome</keyword>
<proteinExistence type="predicted"/>
<gene>
    <name evidence="2" type="ORF">SAMN04488244_10592</name>
</gene>
<dbReference type="AlphaFoldDB" id="A0A1H5W1K4"/>
<dbReference type="Proteomes" id="UP000236721">
    <property type="component" value="Unassembled WGS sequence"/>
</dbReference>
<evidence type="ECO:0000313" key="2">
    <source>
        <dbReference type="EMBL" id="SEF93126.1"/>
    </source>
</evidence>
<sequence>MKLRVFWEWLVVLGMMATFASPLFAFFGWVAYVDYSKQQSGAEKEAIVLKETYSHCMARTGCRYRFLVEIDGAQTEYDSVNPLPLNKPIRVIIQTDGSSSYIAVGTKDDAFLKYHWENTWKKHVFVSALILLIYWPIRRFLARKKKKSFRLFK</sequence>
<accession>A0A1H5W1K4</accession>